<keyword evidence="6 7" id="KW-0472">Membrane</keyword>
<organism evidence="9 10">
    <name type="scientific">Cellulomonas biazotea</name>
    <dbReference type="NCBI Taxonomy" id="1709"/>
    <lineage>
        <taxon>Bacteria</taxon>
        <taxon>Bacillati</taxon>
        <taxon>Actinomycetota</taxon>
        <taxon>Actinomycetes</taxon>
        <taxon>Micrococcales</taxon>
        <taxon>Cellulomonadaceae</taxon>
        <taxon>Cellulomonas</taxon>
    </lineage>
</organism>
<keyword evidence="5 7" id="KW-1133">Transmembrane helix</keyword>
<evidence type="ECO:0000313" key="10">
    <source>
        <dbReference type="Proteomes" id="UP000289954"/>
    </source>
</evidence>
<gene>
    <name evidence="9" type="ORF">CBZ_13080</name>
</gene>
<evidence type="ECO:0000256" key="2">
    <source>
        <dbReference type="ARBA" id="ARBA00022448"/>
    </source>
</evidence>
<name>A0A402DQ27_9CELL</name>
<dbReference type="PROSITE" id="PS50928">
    <property type="entry name" value="ABC_TM1"/>
    <property type="match status" value="1"/>
</dbReference>
<evidence type="ECO:0000256" key="6">
    <source>
        <dbReference type="ARBA" id="ARBA00023136"/>
    </source>
</evidence>
<dbReference type="InterPro" id="IPR000515">
    <property type="entry name" value="MetI-like"/>
</dbReference>
<evidence type="ECO:0000313" key="9">
    <source>
        <dbReference type="EMBL" id="GCE76252.1"/>
    </source>
</evidence>
<dbReference type="GO" id="GO:0005886">
    <property type="term" value="C:plasma membrane"/>
    <property type="evidence" value="ECO:0007669"/>
    <property type="project" value="UniProtKB-SubCell"/>
</dbReference>
<dbReference type="GO" id="GO:0055085">
    <property type="term" value="P:transmembrane transport"/>
    <property type="evidence" value="ECO:0007669"/>
    <property type="project" value="InterPro"/>
</dbReference>
<feature type="transmembrane region" description="Helical" evidence="7">
    <location>
        <begin position="69"/>
        <end position="89"/>
    </location>
</feature>
<evidence type="ECO:0000256" key="5">
    <source>
        <dbReference type="ARBA" id="ARBA00022989"/>
    </source>
</evidence>
<sequence length="291" mass="32163">MRRKENATAYLLISPFVVIFLLFLIVPLVYAGYLSMFREQLVGGTTFIGLDNYVRALQDSSFLSGVGRMTIVLVIQVPIMLGLALLFALLLDAGVLYLQRFIRLGIFIPYAVPGVIAALMWGYLYGPDFGPTAQIADRLGTTAPQFLSSDWMLFSIMNIVTWEFVGYNMIIMYAALRAVPAELYDAASVDGAGPVRTAWSIKIPAIRAAILLTLIFSVIGTFQLFTEPNLLANLAPNVIGVDYTPNLYAYNLSFINRDLNYAAAIAFLLGIVIMTVSYVVQLSAQRKERAR</sequence>
<keyword evidence="2 7" id="KW-0813">Transport</keyword>
<feature type="transmembrane region" description="Helical" evidence="7">
    <location>
        <begin position="261"/>
        <end position="280"/>
    </location>
</feature>
<comment type="caution">
    <text evidence="9">The sequence shown here is derived from an EMBL/GenBank/DDBJ whole genome shotgun (WGS) entry which is preliminary data.</text>
</comment>
<evidence type="ECO:0000256" key="3">
    <source>
        <dbReference type="ARBA" id="ARBA00022475"/>
    </source>
</evidence>
<proteinExistence type="inferred from homology"/>
<dbReference type="InterPro" id="IPR035906">
    <property type="entry name" value="MetI-like_sf"/>
</dbReference>
<dbReference type="InterPro" id="IPR050809">
    <property type="entry name" value="UgpAE/MalFG_permease"/>
</dbReference>
<dbReference type="SUPFAM" id="SSF161098">
    <property type="entry name" value="MetI-like"/>
    <property type="match status" value="1"/>
</dbReference>
<evidence type="ECO:0000259" key="8">
    <source>
        <dbReference type="PROSITE" id="PS50928"/>
    </source>
</evidence>
<dbReference type="AlphaFoldDB" id="A0A402DQ27"/>
<protein>
    <submittedName>
        <fullName evidence="9">ABC transporter permease</fullName>
    </submittedName>
</protein>
<dbReference type="Pfam" id="PF00528">
    <property type="entry name" value="BPD_transp_1"/>
    <property type="match status" value="1"/>
</dbReference>
<evidence type="ECO:0000256" key="4">
    <source>
        <dbReference type="ARBA" id="ARBA00022692"/>
    </source>
</evidence>
<feature type="transmembrane region" description="Helical" evidence="7">
    <location>
        <begin position="101"/>
        <end position="124"/>
    </location>
</feature>
<keyword evidence="3" id="KW-1003">Cell membrane</keyword>
<keyword evidence="10" id="KW-1185">Reference proteome</keyword>
<comment type="subcellular location">
    <subcellularLocation>
        <location evidence="1 7">Cell membrane</location>
        <topology evidence="1 7">Multi-pass membrane protein</topology>
    </subcellularLocation>
</comment>
<dbReference type="Proteomes" id="UP000289954">
    <property type="component" value="Unassembled WGS sequence"/>
</dbReference>
<feature type="transmembrane region" description="Helical" evidence="7">
    <location>
        <begin position="205"/>
        <end position="225"/>
    </location>
</feature>
<feature type="transmembrane region" description="Helical" evidence="7">
    <location>
        <begin position="7"/>
        <end position="33"/>
    </location>
</feature>
<dbReference type="EMBL" id="BIMR01000083">
    <property type="protein sequence ID" value="GCE76252.1"/>
    <property type="molecule type" value="Genomic_DNA"/>
</dbReference>
<reference evidence="9 10" key="1">
    <citation type="submission" date="2019-01" db="EMBL/GenBank/DDBJ databases">
        <title>Draft genome sequence of Cellulomonas takizawaensis strain TKZ-21.</title>
        <authorList>
            <person name="Yamamura H."/>
            <person name="Hayashi T."/>
            <person name="Hamada M."/>
            <person name="Serisawa Y."/>
            <person name="Matsuyama K."/>
            <person name="Nakagawa Y."/>
            <person name="Otoguro M."/>
            <person name="Yanagida F."/>
            <person name="Hayakawa M."/>
        </authorList>
    </citation>
    <scope>NUCLEOTIDE SEQUENCE [LARGE SCALE GENOMIC DNA]</scope>
    <source>
        <strain evidence="9 10">NBRC12680</strain>
    </source>
</reference>
<keyword evidence="4 7" id="KW-0812">Transmembrane</keyword>
<dbReference type="Gene3D" id="1.10.3720.10">
    <property type="entry name" value="MetI-like"/>
    <property type="match status" value="1"/>
</dbReference>
<evidence type="ECO:0000256" key="1">
    <source>
        <dbReference type="ARBA" id="ARBA00004651"/>
    </source>
</evidence>
<feature type="transmembrane region" description="Helical" evidence="7">
    <location>
        <begin position="151"/>
        <end position="176"/>
    </location>
</feature>
<feature type="domain" description="ABC transmembrane type-1" evidence="8">
    <location>
        <begin position="66"/>
        <end position="280"/>
    </location>
</feature>
<dbReference type="PANTHER" id="PTHR43227">
    <property type="entry name" value="BLL4140 PROTEIN"/>
    <property type="match status" value="1"/>
</dbReference>
<accession>A0A402DQ27</accession>
<dbReference type="PANTHER" id="PTHR43227:SF8">
    <property type="entry name" value="DIACETYLCHITOBIOSE UPTAKE SYSTEM PERMEASE PROTEIN DASB"/>
    <property type="match status" value="1"/>
</dbReference>
<evidence type="ECO:0000256" key="7">
    <source>
        <dbReference type="RuleBase" id="RU363032"/>
    </source>
</evidence>
<comment type="similarity">
    <text evidence="7">Belongs to the binding-protein-dependent transport system permease family.</text>
</comment>